<dbReference type="Gene3D" id="3.30.1330.40">
    <property type="entry name" value="RutC-like"/>
    <property type="match status" value="1"/>
</dbReference>
<dbReference type="GO" id="GO:0004106">
    <property type="term" value="F:chorismate mutase activity"/>
    <property type="evidence" value="ECO:0007669"/>
    <property type="project" value="UniProtKB-UniRule"/>
</dbReference>
<comment type="catalytic activity">
    <reaction evidence="3">
        <text>chorismate = prephenate</text>
        <dbReference type="Rhea" id="RHEA:13897"/>
        <dbReference type="ChEBI" id="CHEBI:29748"/>
        <dbReference type="ChEBI" id="CHEBI:29934"/>
        <dbReference type="EC" id="5.4.99.5"/>
    </reaction>
</comment>
<gene>
    <name evidence="4" type="ORF">BHE18_09390</name>
</gene>
<evidence type="ECO:0000313" key="5">
    <source>
        <dbReference type="Proteomes" id="UP000182062"/>
    </source>
</evidence>
<reference evidence="4 5" key="1">
    <citation type="submission" date="2016-09" db="EMBL/GenBank/DDBJ databases">
        <title>Bacillus aquimaris SAMM genome sequence reveals colonization and biosurfactant production capacities.</title>
        <authorList>
            <person name="Waghmode S.R."/>
            <person name="Suryavanshi M.V."/>
        </authorList>
    </citation>
    <scope>NUCLEOTIDE SEQUENCE [LARGE SCALE GENOMIC DNA]</scope>
    <source>
        <strain evidence="4 5">SAMM</strain>
    </source>
</reference>
<accession>A0A1J6WZB0</accession>
<dbReference type="EMBL" id="MINN01000085">
    <property type="protein sequence ID" value="OIU71241.1"/>
    <property type="molecule type" value="Genomic_DNA"/>
</dbReference>
<dbReference type="InterPro" id="IPR008243">
    <property type="entry name" value="Chorismate_mutase_AroH"/>
</dbReference>
<feature type="binding site" evidence="2">
    <location>
        <position position="90"/>
    </location>
    <ligand>
        <name>prephenate</name>
        <dbReference type="ChEBI" id="CHEBI:29934"/>
    </ligand>
</feature>
<dbReference type="PANTHER" id="PTHR21164:SF0">
    <property type="entry name" value="CHORISMATE MUTASE AROH"/>
    <property type="match status" value="1"/>
</dbReference>
<evidence type="ECO:0000313" key="4">
    <source>
        <dbReference type="EMBL" id="OIU71241.1"/>
    </source>
</evidence>
<dbReference type="SUPFAM" id="SSF55298">
    <property type="entry name" value="YjgF-like"/>
    <property type="match status" value="1"/>
</dbReference>
<evidence type="ECO:0000256" key="2">
    <source>
        <dbReference type="PIRSR" id="PIRSR005965-1"/>
    </source>
</evidence>
<evidence type="ECO:0000256" key="3">
    <source>
        <dbReference type="PROSITE-ProRule" id="PRU00514"/>
    </source>
</evidence>
<keyword evidence="5" id="KW-1185">Reference proteome</keyword>
<dbReference type="Proteomes" id="UP000182062">
    <property type="component" value="Unassembled WGS sequence"/>
</dbReference>
<dbReference type="PANTHER" id="PTHR21164">
    <property type="entry name" value="CHORISMATE MUTASE"/>
    <property type="match status" value="1"/>
</dbReference>
<dbReference type="CDD" id="cd02185">
    <property type="entry name" value="AroH"/>
    <property type="match status" value="1"/>
</dbReference>
<dbReference type="GO" id="GO:0008652">
    <property type="term" value="P:amino acid biosynthetic process"/>
    <property type="evidence" value="ECO:0007669"/>
    <property type="project" value="UniProtKB-UniRule"/>
</dbReference>
<keyword evidence="2 3" id="KW-0057">Aromatic amino acid biosynthesis</keyword>
<dbReference type="PROSITE" id="PS51167">
    <property type="entry name" value="CHORISMATE_MUT_1"/>
    <property type="match status" value="1"/>
</dbReference>
<dbReference type="AlphaFoldDB" id="A0A1J6WZB0"/>
<dbReference type="UniPathway" id="UPA00120">
    <property type="reaction ID" value="UER00203"/>
</dbReference>
<dbReference type="Pfam" id="PF07736">
    <property type="entry name" value="CM_1"/>
    <property type="match status" value="1"/>
</dbReference>
<name>A0A1J6WZB0_9BACI</name>
<organism evidence="4 5">
    <name type="scientific">Rossellomorea aquimaris</name>
    <dbReference type="NCBI Taxonomy" id="189382"/>
    <lineage>
        <taxon>Bacteria</taxon>
        <taxon>Bacillati</taxon>
        <taxon>Bacillota</taxon>
        <taxon>Bacilli</taxon>
        <taxon>Bacillales</taxon>
        <taxon>Bacillaceae</taxon>
        <taxon>Rossellomorea</taxon>
    </lineage>
</organism>
<feature type="binding site" evidence="2">
    <location>
        <position position="7"/>
    </location>
    <ligand>
        <name>prephenate</name>
        <dbReference type="ChEBI" id="CHEBI:29934"/>
    </ligand>
</feature>
<comment type="caution">
    <text evidence="4">The sequence shown here is derived from an EMBL/GenBank/DDBJ whole genome shotgun (WGS) entry which is preliminary data.</text>
</comment>
<feature type="binding site" evidence="2">
    <location>
        <position position="108"/>
    </location>
    <ligand>
        <name>prephenate</name>
        <dbReference type="ChEBI" id="CHEBI:29934"/>
    </ligand>
</feature>
<dbReference type="NCBIfam" id="TIGR01796">
    <property type="entry name" value="CM_mono_aroH"/>
    <property type="match status" value="1"/>
</dbReference>
<dbReference type="RefSeq" id="WP_071618628.1">
    <property type="nucleotide sequence ID" value="NZ_MINN01000085.1"/>
</dbReference>
<keyword evidence="2 3" id="KW-0028">Amino-acid biosynthesis</keyword>
<dbReference type="InterPro" id="IPR035959">
    <property type="entry name" value="RutC-like_sf"/>
</dbReference>
<dbReference type="GO" id="GO:0046417">
    <property type="term" value="P:chorismate metabolic process"/>
    <property type="evidence" value="ECO:0007669"/>
    <property type="project" value="TreeGrafter"/>
</dbReference>
<dbReference type="PIRSF" id="PIRSF005965">
    <property type="entry name" value="Chor_mut_AroH"/>
    <property type="match status" value="1"/>
</dbReference>
<protein>
    <recommendedName>
        <fullName evidence="1 3">chorismate mutase</fullName>
        <ecNumber evidence="1 3">5.4.99.5</ecNumber>
    </recommendedName>
</protein>
<dbReference type="EC" id="5.4.99.5" evidence="1 3"/>
<evidence type="ECO:0000256" key="1">
    <source>
        <dbReference type="NCBIfam" id="TIGR01796"/>
    </source>
</evidence>
<sequence>MVMRGIRGATTVEENSEKEILLSTHELLDEMIANNRIDPGMVASVFISTTADITEAFPARALREFEDWKYVPVMCMQELDVPGGLKYCIRVMIHYNTSCSQKDIKHIYLKKAVSLRPDLLSKE</sequence>
<dbReference type="GO" id="GO:0009073">
    <property type="term" value="P:aromatic amino acid family biosynthetic process"/>
    <property type="evidence" value="ECO:0007669"/>
    <property type="project" value="UniProtKB-UniRule"/>
</dbReference>
<keyword evidence="3" id="KW-0413">Isomerase</keyword>
<proteinExistence type="predicted"/>